<dbReference type="PROSITE" id="PS51257">
    <property type="entry name" value="PROKAR_LIPOPROTEIN"/>
    <property type="match status" value="1"/>
</dbReference>
<evidence type="ECO:0000313" key="1">
    <source>
        <dbReference type="EMBL" id="MFD2920672.1"/>
    </source>
</evidence>
<name>A0ABW6A9S6_9BACT</name>
<organism evidence="1 2">
    <name type="scientific">Terrimonas rubra</name>
    <dbReference type="NCBI Taxonomy" id="1035890"/>
    <lineage>
        <taxon>Bacteria</taxon>
        <taxon>Pseudomonadati</taxon>
        <taxon>Bacteroidota</taxon>
        <taxon>Chitinophagia</taxon>
        <taxon>Chitinophagales</taxon>
        <taxon>Chitinophagaceae</taxon>
        <taxon>Terrimonas</taxon>
    </lineage>
</organism>
<proteinExistence type="predicted"/>
<dbReference type="Proteomes" id="UP001597511">
    <property type="component" value="Unassembled WGS sequence"/>
</dbReference>
<dbReference type="EMBL" id="JBHUOZ010000003">
    <property type="protein sequence ID" value="MFD2920672.1"/>
    <property type="molecule type" value="Genomic_DNA"/>
</dbReference>
<comment type="caution">
    <text evidence="1">The sequence shown here is derived from an EMBL/GenBank/DDBJ whole genome shotgun (WGS) entry which is preliminary data.</text>
</comment>
<evidence type="ECO:0000313" key="2">
    <source>
        <dbReference type="Proteomes" id="UP001597511"/>
    </source>
</evidence>
<sequence>MKKGLFILITLLAGMTACKKDDTPAGVKRQPLERNYTFSNGVMPRNVLESYLSRAISLTEFVNSDGFYSDGPYLDKEDDKRMLKNIGAKFISRALYSWGVEDRFNNPAFLNNAKALIEEMHQFDNDIIFQGGIFEIVTPSVNNIPVPAWVFQEYGLPVVTRNFVYNNMINLQGNGVGQWGTGSVPDISRTETQMFFFFLARQFMQAGIEALHFGQVELMAMEDRNNNYAGWNNLLTRIRNAAKTVARRGTVICDGHMAGGGIVADGKLVFDFVSFPMRIKEIGGEPQKGELKKFFLDAIYGITNGGITPSGWTCEQVPYLVEFDNYGISDHPNVSSIADHWVWGYDEITWFYLQPETEKNEFLSYAHNWIRHIDNIGYLSMPGSRVVSLGGGQITRYRANTQSATSTQGQNQEETIKKLWSNEQNN</sequence>
<protein>
    <submittedName>
        <fullName evidence="1">Uncharacterized protein</fullName>
    </submittedName>
</protein>
<keyword evidence="2" id="KW-1185">Reference proteome</keyword>
<reference evidence="2" key="1">
    <citation type="journal article" date="2019" name="Int. J. Syst. Evol. Microbiol.">
        <title>The Global Catalogue of Microorganisms (GCM) 10K type strain sequencing project: providing services to taxonomists for standard genome sequencing and annotation.</title>
        <authorList>
            <consortium name="The Broad Institute Genomics Platform"/>
            <consortium name="The Broad Institute Genome Sequencing Center for Infectious Disease"/>
            <person name="Wu L."/>
            <person name="Ma J."/>
        </authorList>
    </citation>
    <scope>NUCLEOTIDE SEQUENCE [LARGE SCALE GENOMIC DNA]</scope>
    <source>
        <strain evidence="2">KCTC 23299</strain>
    </source>
</reference>
<accession>A0ABW6A9S6</accession>
<gene>
    <name evidence="1" type="ORF">ACFS6H_13190</name>
</gene>
<dbReference type="RefSeq" id="WP_386099476.1">
    <property type="nucleotide sequence ID" value="NZ_JBHUOZ010000003.1"/>
</dbReference>